<evidence type="ECO:0000313" key="2">
    <source>
        <dbReference type="Proteomes" id="UP000574276"/>
    </source>
</evidence>
<dbReference type="Proteomes" id="UP000574276">
    <property type="component" value="Unassembled WGS sequence"/>
</dbReference>
<dbReference type="SUPFAM" id="SSF48452">
    <property type="entry name" value="TPR-like"/>
    <property type="match status" value="1"/>
</dbReference>
<organism evidence="1 2">
    <name type="scientific">Variimorphobacter saccharofermentans</name>
    <dbReference type="NCBI Taxonomy" id="2755051"/>
    <lineage>
        <taxon>Bacteria</taxon>
        <taxon>Bacillati</taxon>
        <taxon>Bacillota</taxon>
        <taxon>Clostridia</taxon>
        <taxon>Lachnospirales</taxon>
        <taxon>Lachnospiraceae</taxon>
        <taxon>Variimorphobacter</taxon>
    </lineage>
</organism>
<gene>
    <name evidence="1" type="ORF">H0486_04320</name>
</gene>
<dbReference type="EMBL" id="JACEGA010000001">
    <property type="protein sequence ID" value="MBB2182098.1"/>
    <property type="molecule type" value="Genomic_DNA"/>
</dbReference>
<comment type="caution">
    <text evidence="1">The sequence shown here is derived from an EMBL/GenBank/DDBJ whole genome shotgun (WGS) entry which is preliminary data.</text>
</comment>
<dbReference type="AlphaFoldDB" id="A0A839JXZ6"/>
<evidence type="ECO:0008006" key="3">
    <source>
        <dbReference type="Google" id="ProtNLM"/>
    </source>
</evidence>
<reference evidence="1 2" key="1">
    <citation type="submission" date="2020-07" db="EMBL/GenBank/DDBJ databases">
        <title>Characterization and genome sequencing of isolate MD1, a novel member within the family Lachnospiraceae.</title>
        <authorList>
            <person name="Rettenmaier R."/>
            <person name="Di Bello L."/>
            <person name="Zinser C."/>
            <person name="Scheitz K."/>
            <person name="Liebl W."/>
            <person name="Zverlov V."/>
        </authorList>
    </citation>
    <scope>NUCLEOTIDE SEQUENCE [LARGE SCALE GENOMIC DNA]</scope>
    <source>
        <strain evidence="1 2">MD1</strain>
    </source>
</reference>
<dbReference type="InterPro" id="IPR011990">
    <property type="entry name" value="TPR-like_helical_dom_sf"/>
</dbReference>
<protein>
    <recommendedName>
        <fullName evidence="3">Tetratricopeptide repeat protein</fullName>
    </recommendedName>
</protein>
<keyword evidence="2" id="KW-1185">Reference proteome</keyword>
<proteinExistence type="predicted"/>
<sequence length="275" mass="32254">MGKLILCSGERTNKPYLFTSSGIRVYSMEELCYYIYHHVYYVDEEMISDTLIDWIDTELKLTERAAKLKQLKQMNADLKTLVTVIMCSADYYTEYEIKSLLKLLDEITDMPFIKRKCLKAGFSLKSGNYHEAAAEYERILNSQEAALLSPEEYGDLYHNLGVAKAHTTGLLEAAELFCQAYERNHREESLKQYLYALLLSGRQELFQEKRREYFISAELEQELVDRLDQWKDEANSTALLQELIQMKEEREQGSQNLYQRAKELAASWKERVRQK</sequence>
<name>A0A839JXZ6_9FIRM</name>
<dbReference type="RefSeq" id="WP_228351829.1">
    <property type="nucleotide sequence ID" value="NZ_JACEGA010000001.1"/>
</dbReference>
<accession>A0A839JXZ6</accession>
<evidence type="ECO:0000313" key="1">
    <source>
        <dbReference type="EMBL" id="MBB2182098.1"/>
    </source>
</evidence>